<dbReference type="PROSITE" id="PS51208">
    <property type="entry name" value="AUTOTRANSPORTER"/>
    <property type="match status" value="1"/>
</dbReference>
<dbReference type="SUPFAM" id="SSF103515">
    <property type="entry name" value="Autotransporter"/>
    <property type="match status" value="1"/>
</dbReference>
<dbReference type="InterPro" id="IPR006626">
    <property type="entry name" value="PbH1"/>
</dbReference>
<dbReference type="Gene3D" id="2.40.128.130">
    <property type="entry name" value="Autotransporter beta-domain"/>
    <property type="match status" value="1"/>
</dbReference>
<evidence type="ECO:0000259" key="2">
    <source>
        <dbReference type="PROSITE" id="PS51208"/>
    </source>
</evidence>
<name>A0AAP8NN69_9BACT</name>
<accession>A0AAP8NN69</accession>
<organism evidence="3 4">
    <name type="scientific">Akkermansia muciniphila</name>
    <dbReference type="NCBI Taxonomy" id="239935"/>
    <lineage>
        <taxon>Bacteria</taxon>
        <taxon>Pseudomonadati</taxon>
        <taxon>Verrucomicrobiota</taxon>
        <taxon>Verrucomicrobiia</taxon>
        <taxon>Verrucomicrobiales</taxon>
        <taxon>Akkermansiaceae</taxon>
        <taxon>Akkermansia</taxon>
    </lineage>
</organism>
<keyword evidence="1" id="KW-0732">Signal</keyword>
<protein>
    <recommendedName>
        <fullName evidence="2">Autotransporter domain-containing protein</fullName>
    </recommendedName>
</protein>
<sequence>MQKHPNVQIIMKLFTLVMLSLVPSVTVCSGFSKEVGIHSGTYGNDDVEVFQPEEVTYHLTGGDGVFYEGAFTFDNYNPDKGGAGNRQGVFSGYSTHFSSTEGTSLGFHCTGLNPGKNSSASKSFIFVMGPWESGEEFVAPQVTFQDLGDLSFIADNMDMIGITDGATAGTGGGRYGKADLVSFNNVGNIEFRGLNHGGIGFSRLNSLAFTNTGDISFTDMKMGYSSHGGAIFINQGGDSSLYSKPRDGNISFDRTGNIIFRNLVKTSYYMSSAGIFTNEGSISFNDTENILFENNTSTGGPAAIGIGSIFLPDNQPSLSFSNIRGDIIFRNNKASGGSMPGMAGAITIYGSFKLVQTGDVLFENNVTDKNTAGAIYCGNNERKRIGGQWLLSADGGNIVFRGNLVKGSSGVFARALGIFAYAPENDYTGMSQPNGNLTMDFRAQAGREIVFYDGIDIESITVAMPTLHINRIPSDWADYGGIPVEFGGTVRFSGALTESFLVRNDGESDGDYAERVEASRRVKLESNIIVEGGRLVLEYGMNLANESGEVWQGSSRVEQDKPVFNLAGGVLEITSGSSISAQQVTVSGHGSGAILRMGAAPIGSDSWEGKTYELPSLSAVTIDMSHGFDWDLMPFSERGDSGININASGEFLLGGTIGIADTLDDYASAAWGRDREFVIFNMDSSSKRPQGEMKGVISNTTQSSTVDSPYTYGGTWEYEWRDMDGDGEDDQLLAIWKHEAGCRPDQVRPEQAGELALNSLWSSASNAASLGNTALAQLTPVRLNQRYARNVWGMGLGDFARQRSRGGVDGYDYDGGGYSVGMDSDFGGKSGIWGIAFGQMHGFSKSRDFNGRITQDSLMGSIYWGRIFRSGERSLWTVKADLTWGMTDNCMESRFSNGMDAHGEWNNRTWLVQTEVSRSIQYAGGWTVSPFLRMEFTHGTEASFLEDGSYARKFEGAVLRRLSIPAGVSVKRSGDWKGRPWTQVLRLSYVGDAIQDVPEASVYSIYSDIFWKARGVKPARHAVRVEYDAALQWNDRWTVYAGYGMEARGSSVYHRVNAGISRAF</sequence>
<dbReference type="SMART" id="SM00869">
    <property type="entry name" value="Autotransporter"/>
    <property type="match status" value="1"/>
</dbReference>
<dbReference type="EMBL" id="PJKN01000001">
    <property type="protein sequence ID" value="PNC57762.1"/>
    <property type="molecule type" value="Genomic_DNA"/>
</dbReference>
<dbReference type="SMART" id="SM00710">
    <property type="entry name" value="PbH1"/>
    <property type="match status" value="5"/>
</dbReference>
<proteinExistence type="predicted"/>
<dbReference type="SUPFAM" id="SSF51126">
    <property type="entry name" value="Pectin lyase-like"/>
    <property type="match status" value="1"/>
</dbReference>
<dbReference type="Pfam" id="PF03797">
    <property type="entry name" value="Autotransporter"/>
    <property type="match status" value="1"/>
</dbReference>
<reference evidence="3 4" key="1">
    <citation type="journal article" date="2017" name="BMC Genomics">
        <title>Genome sequencing of 39 Akkermansia muciniphila isolates reveals its population structure, genomic and functional diverisity, and global distribution in mammalian gut microbiotas.</title>
        <authorList>
            <person name="Guo X."/>
            <person name="Li S."/>
            <person name="Zhang J."/>
            <person name="Wu F."/>
            <person name="Li X."/>
            <person name="Wu D."/>
            <person name="Zhang M."/>
            <person name="Ou Z."/>
            <person name="Jie Z."/>
            <person name="Yan Q."/>
            <person name="Li P."/>
            <person name="Yi J."/>
            <person name="Peng Y."/>
        </authorList>
    </citation>
    <scope>NUCLEOTIDE SEQUENCE [LARGE SCALE GENOMIC DNA]</scope>
    <source>
        <strain evidence="3 4">GP43</strain>
    </source>
</reference>
<gene>
    <name evidence="3" type="ORF">CXU09_01470</name>
</gene>
<evidence type="ECO:0000256" key="1">
    <source>
        <dbReference type="SAM" id="SignalP"/>
    </source>
</evidence>
<feature type="domain" description="Autotransporter" evidence="2">
    <location>
        <begin position="784"/>
        <end position="1064"/>
    </location>
</feature>
<dbReference type="InterPro" id="IPR011050">
    <property type="entry name" value="Pectin_lyase_fold/virulence"/>
</dbReference>
<evidence type="ECO:0000313" key="4">
    <source>
        <dbReference type="Proteomes" id="UP000235914"/>
    </source>
</evidence>
<dbReference type="InterPro" id="IPR005546">
    <property type="entry name" value="Autotransporte_beta"/>
</dbReference>
<dbReference type="Proteomes" id="UP000235914">
    <property type="component" value="Unassembled WGS sequence"/>
</dbReference>
<evidence type="ECO:0000313" key="3">
    <source>
        <dbReference type="EMBL" id="PNC57762.1"/>
    </source>
</evidence>
<feature type="chain" id="PRO_5042885880" description="Autotransporter domain-containing protein" evidence="1">
    <location>
        <begin position="28"/>
        <end position="1064"/>
    </location>
</feature>
<comment type="caution">
    <text evidence="3">The sequence shown here is derived from an EMBL/GenBank/DDBJ whole genome shotgun (WGS) entry which is preliminary data.</text>
</comment>
<dbReference type="AlphaFoldDB" id="A0AAP8NN69"/>
<dbReference type="InterPro" id="IPR036709">
    <property type="entry name" value="Autotransporte_beta_dom_sf"/>
</dbReference>
<feature type="signal peptide" evidence="1">
    <location>
        <begin position="1"/>
        <end position="27"/>
    </location>
</feature>